<feature type="domain" description="SLH" evidence="3">
    <location>
        <begin position="578"/>
        <end position="640"/>
    </location>
</feature>
<dbReference type="PROSITE" id="PS51272">
    <property type="entry name" value="SLH"/>
    <property type="match status" value="2"/>
</dbReference>
<keyword evidence="1" id="KW-0677">Repeat</keyword>
<comment type="caution">
    <text evidence="4">The sequence shown here is derived from an EMBL/GenBank/DDBJ whole genome shotgun (WGS) entry which is preliminary data.</text>
</comment>
<evidence type="ECO:0000259" key="3">
    <source>
        <dbReference type="PROSITE" id="PS51272"/>
    </source>
</evidence>
<feature type="signal peptide" evidence="2">
    <location>
        <begin position="1"/>
        <end position="21"/>
    </location>
</feature>
<dbReference type="PANTHER" id="PTHR37841">
    <property type="entry name" value="GLR2918 PROTEIN"/>
    <property type="match status" value="1"/>
</dbReference>
<dbReference type="Proteomes" id="UP000641741">
    <property type="component" value="Unassembled WGS sequence"/>
</dbReference>
<protein>
    <submittedName>
        <fullName evidence="4">S-layer homology domain-containing protein</fullName>
    </submittedName>
</protein>
<keyword evidence="2" id="KW-0732">Signal</keyword>
<dbReference type="Pfam" id="PF14903">
    <property type="entry name" value="WG_beta_rep"/>
    <property type="match status" value="2"/>
</dbReference>
<dbReference type="RefSeq" id="WP_186970636.1">
    <property type="nucleotide sequence ID" value="NZ_JACOPK010000012.1"/>
</dbReference>
<evidence type="ECO:0000313" key="5">
    <source>
        <dbReference type="Proteomes" id="UP000641741"/>
    </source>
</evidence>
<feature type="domain" description="SLH" evidence="3">
    <location>
        <begin position="698"/>
        <end position="752"/>
    </location>
</feature>
<evidence type="ECO:0000256" key="1">
    <source>
        <dbReference type="ARBA" id="ARBA00022737"/>
    </source>
</evidence>
<dbReference type="EMBL" id="JACOPK010000012">
    <property type="protein sequence ID" value="MBC5696564.1"/>
    <property type="molecule type" value="Genomic_DNA"/>
</dbReference>
<keyword evidence="5" id="KW-1185">Reference proteome</keyword>
<organism evidence="4 5">
    <name type="scientific">Agathobaculum hominis</name>
    <dbReference type="NCBI Taxonomy" id="2763014"/>
    <lineage>
        <taxon>Bacteria</taxon>
        <taxon>Bacillati</taxon>
        <taxon>Bacillota</taxon>
        <taxon>Clostridia</taxon>
        <taxon>Eubacteriales</taxon>
        <taxon>Butyricicoccaceae</taxon>
        <taxon>Agathobaculum</taxon>
    </lineage>
</organism>
<accession>A0ABR7GQJ1</accession>
<proteinExistence type="predicted"/>
<reference evidence="4 5" key="1">
    <citation type="submission" date="2020-08" db="EMBL/GenBank/DDBJ databases">
        <title>Genome public.</title>
        <authorList>
            <person name="Liu C."/>
            <person name="Sun Q."/>
        </authorList>
    </citation>
    <scope>NUCLEOTIDE SEQUENCE [LARGE SCALE GENOMIC DNA]</scope>
    <source>
        <strain evidence="4 5">M2</strain>
    </source>
</reference>
<dbReference type="InterPro" id="IPR001119">
    <property type="entry name" value="SLH_dom"/>
</dbReference>
<name>A0ABR7GQJ1_9FIRM</name>
<dbReference type="Pfam" id="PF00395">
    <property type="entry name" value="SLH"/>
    <property type="match status" value="2"/>
</dbReference>
<evidence type="ECO:0000256" key="2">
    <source>
        <dbReference type="SAM" id="SignalP"/>
    </source>
</evidence>
<dbReference type="InterPro" id="IPR032774">
    <property type="entry name" value="WG_beta_rep"/>
</dbReference>
<feature type="chain" id="PRO_5047248767" evidence="2">
    <location>
        <begin position="22"/>
        <end position="752"/>
    </location>
</feature>
<sequence length="752" mass="80752">MMKKLLCTVFAVFAVMTAAGAVGNIFPASRTDIDGVTRSGYLDEEGRTVLPFAYASAGEFAPCGLAAVEDEKWQTAVIDREGKLIVDYTESPVSVDFSDSMIAYRYADHSVYYTLSGTKLGSYPGAEGFFEDGLLLCRNAQTGRYSFVKEDGTAAFAAEYAAAGAFSDGLALVRSLSGAYLVIDTAGATKATLDAGADPAYYTVYGGDTVVMTNGTNSALYSISKGEYLTDFLYKTISEFRDGAAMVRQINRWGLIGTNGKLLTAPTYYYLSYMGDGLYAARSEDGSASAVDANGNIAYRTMSYVGGFNELRYGLSWHGMADGSLIFFKKNGGYFASLKNAENPTLLSENVVRVTQDETTKYINLSTGRTLLAQAASFDLGSGITAKTVHYEKFMGYQSDGTEHGWDVCFPEISGLADAKVQKSINDDIRSFFLKGPSVTAEYEALEGTYGASVEGSVLVVWANCVSGRGAGSSVWNNSLAFDLNTGRQYRLTDLLTGDYIDTVKKLLPAEHELYLYSFPRISTKGITYYYNEYESETRRAYTESYLLTYEALGAAVDHKSACWAALQTPYSRPLAAAKTTFTDVPASYWASGYIEQAAADGLMNGASGAFRPEDTVTEAEVCMTLARREGLSTASNSTVWYAGAVSSAGSAGLLDGLDPARDPEAAMTRADTMQVFANVLVRGGAALPGEQQTAAALKNLKDAAAIPVSRRAAVALCMERGLISGYDDGTIRPQQTITRAAFAKLMVTAEF</sequence>
<gene>
    <name evidence="4" type="ORF">H8S02_11540</name>
</gene>
<dbReference type="PANTHER" id="PTHR37841:SF1">
    <property type="entry name" value="DUF3298 DOMAIN-CONTAINING PROTEIN"/>
    <property type="match status" value="1"/>
</dbReference>
<evidence type="ECO:0000313" key="4">
    <source>
        <dbReference type="EMBL" id="MBC5696564.1"/>
    </source>
</evidence>